<sequence length="324" mass="36205">MYTCLSAVLDPLVRCSHPERHCCIAVGVRGSTARRYWSDSVSSWTGDDAVVTFIHAAGPELIRQLTSRAYSVHLKTCLSSFPSDTRRVFSQTQQWSKALSICCCSLPLAPVCPSHQAWGTLLYLASIYAGDIRSTPTECPINVANQHYTHSLLHCTFVASMSDRNHSITTHPERSLPNPHLLNNSAVITGIIHERTPRAPRHFSTKSPRTESNFGRHCIVYGRLVRPRGKAYVQRQRHLGRVSQPTDSQMPPLQPPSLHHPRCAAHWRFLVGQCPPHGPVPARFPRTSGRHGRHALHPSVPFPPLPPKQCEMTNYCSLLFDSTL</sequence>
<proteinExistence type="predicted"/>
<dbReference type="Proteomes" id="UP001239795">
    <property type="component" value="Unassembled WGS sequence"/>
</dbReference>
<gene>
    <name evidence="1" type="ORF">CMEL01_13112</name>
</gene>
<evidence type="ECO:0000313" key="2">
    <source>
        <dbReference type="Proteomes" id="UP001239795"/>
    </source>
</evidence>
<protein>
    <submittedName>
        <fullName evidence="1">Uncharacterized protein</fullName>
    </submittedName>
</protein>
<evidence type="ECO:0000313" key="1">
    <source>
        <dbReference type="EMBL" id="KAK1464351.1"/>
    </source>
</evidence>
<organism evidence="1 2">
    <name type="scientific">Colletotrichum melonis</name>
    <dbReference type="NCBI Taxonomy" id="1209925"/>
    <lineage>
        <taxon>Eukaryota</taxon>
        <taxon>Fungi</taxon>
        <taxon>Dikarya</taxon>
        <taxon>Ascomycota</taxon>
        <taxon>Pezizomycotina</taxon>
        <taxon>Sordariomycetes</taxon>
        <taxon>Hypocreomycetidae</taxon>
        <taxon>Glomerellales</taxon>
        <taxon>Glomerellaceae</taxon>
        <taxon>Colletotrichum</taxon>
        <taxon>Colletotrichum acutatum species complex</taxon>
    </lineage>
</organism>
<name>A0AAI9XUJ4_9PEZI</name>
<comment type="caution">
    <text evidence="1">The sequence shown here is derived from an EMBL/GenBank/DDBJ whole genome shotgun (WGS) entry which is preliminary data.</text>
</comment>
<reference evidence="1 2" key="1">
    <citation type="submission" date="2016-10" db="EMBL/GenBank/DDBJ databases">
        <title>The genome sequence of Colletotrichum fioriniae PJ7.</title>
        <authorList>
            <person name="Baroncelli R."/>
        </authorList>
    </citation>
    <scope>NUCLEOTIDE SEQUENCE [LARGE SCALE GENOMIC DNA]</scope>
    <source>
        <strain evidence="1">Col 31</strain>
    </source>
</reference>
<keyword evidence="2" id="KW-1185">Reference proteome</keyword>
<dbReference type="AlphaFoldDB" id="A0AAI9XUJ4"/>
<accession>A0AAI9XUJ4</accession>
<dbReference type="EMBL" id="MLGG01000006">
    <property type="protein sequence ID" value="KAK1464351.1"/>
    <property type="molecule type" value="Genomic_DNA"/>
</dbReference>